<protein>
    <recommendedName>
        <fullName evidence="1">Methyltransferase FkbM domain-containing protein</fullName>
    </recommendedName>
</protein>
<keyword evidence="3" id="KW-1185">Reference proteome</keyword>
<dbReference type="Gene3D" id="3.40.50.150">
    <property type="entry name" value="Vaccinia Virus protein VP39"/>
    <property type="match status" value="1"/>
</dbReference>
<evidence type="ECO:0000259" key="1">
    <source>
        <dbReference type="Pfam" id="PF05050"/>
    </source>
</evidence>
<evidence type="ECO:0000313" key="2">
    <source>
        <dbReference type="EMBL" id="ELZ53471.1"/>
    </source>
</evidence>
<dbReference type="STRING" id="1227481.C467_13942"/>
<dbReference type="InterPro" id="IPR006342">
    <property type="entry name" value="FkbM_mtfrase"/>
</dbReference>
<dbReference type="Proteomes" id="UP000011689">
    <property type="component" value="Unassembled WGS sequence"/>
</dbReference>
<dbReference type="AlphaFoldDB" id="M0F072"/>
<comment type="caution">
    <text evidence="2">The sequence shown here is derived from an EMBL/GenBank/DDBJ whole genome shotgun (WGS) entry which is preliminary data.</text>
</comment>
<organism evidence="2 3">
    <name type="scientific">Halorubrum hochstenium ATCC 700873</name>
    <dbReference type="NCBI Taxonomy" id="1227481"/>
    <lineage>
        <taxon>Archaea</taxon>
        <taxon>Methanobacteriati</taxon>
        <taxon>Methanobacteriota</taxon>
        <taxon>Stenosarchaea group</taxon>
        <taxon>Halobacteria</taxon>
        <taxon>Halobacteriales</taxon>
        <taxon>Haloferacaceae</taxon>
        <taxon>Halorubrum</taxon>
    </lineage>
</organism>
<feature type="domain" description="Methyltransferase FkbM" evidence="1">
    <location>
        <begin position="163"/>
        <end position="217"/>
    </location>
</feature>
<reference evidence="2 3" key="1">
    <citation type="journal article" date="2014" name="PLoS Genet.">
        <title>Phylogenetically driven sequencing of extremely halophilic archaea reveals strategies for static and dynamic osmo-response.</title>
        <authorList>
            <person name="Becker E.A."/>
            <person name="Seitzer P.M."/>
            <person name="Tritt A."/>
            <person name="Larsen D."/>
            <person name="Krusor M."/>
            <person name="Yao A.I."/>
            <person name="Wu D."/>
            <person name="Madern D."/>
            <person name="Eisen J.A."/>
            <person name="Darling A.E."/>
            <person name="Facciotti M.T."/>
        </authorList>
    </citation>
    <scope>NUCLEOTIDE SEQUENCE [LARGE SCALE GENOMIC DNA]</scope>
    <source>
        <strain evidence="2 3">ATCC 700873</strain>
    </source>
</reference>
<dbReference type="SUPFAM" id="SSF53335">
    <property type="entry name" value="S-adenosyl-L-methionine-dependent methyltransferases"/>
    <property type="match status" value="1"/>
</dbReference>
<dbReference type="InterPro" id="IPR029063">
    <property type="entry name" value="SAM-dependent_MTases_sf"/>
</dbReference>
<gene>
    <name evidence="2" type="ORF">C467_13942</name>
</gene>
<sequence length="249" mass="27595">MLKRTISAVRDQGLIYVVREALPHIHNHYIRERLWRKEKVLNGIKTRSHRIGDNIVPWQAGHPDPDLYEAAIIDSLRDHVRNGDSVLIVGGGWGVSTVVAAKETGEAGNVHTYEASPKYSGYVRETAALNDVQDTVTVTNKAVSHTVSTFGDDNSANPLHPSELTECDVLELDCEGAELSIISKMDIRPRTIIVETHGVYDSSTEEITEILNEIGYIVQSVELAERGNLESMCRNQDVRVVVAIRGEIC</sequence>
<evidence type="ECO:0000313" key="3">
    <source>
        <dbReference type="Proteomes" id="UP000011689"/>
    </source>
</evidence>
<accession>M0F072</accession>
<dbReference type="Pfam" id="PF05050">
    <property type="entry name" value="Methyltransf_21"/>
    <property type="match status" value="1"/>
</dbReference>
<proteinExistence type="predicted"/>
<name>M0F072_9EURY</name>
<dbReference type="EMBL" id="AOJO01000061">
    <property type="protein sequence ID" value="ELZ53471.1"/>
    <property type="molecule type" value="Genomic_DNA"/>
</dbReference>